<accession>A0ABU6NSW8</accession>
<organism evidence="2 3">
    <name type="scientific">Shouchella miscanthi</name>
    <dbReference type="NCBI Taxonomy" id="2598861"/>
    <lineage>
        <taxon>Bacteria</taxon>
        <taxon>Bacillati</taxon>
        <taxon>Bacillota</taxon>
        <taxon>Bacilli</taxon>
        <taxon>Bacillales</taxon>
        <taxon>Bacillaceae</taxon>
        <taxon>Shouchella</taxon>
    </lineage>
</organism>
<feature type="chain" id="PRO_5046001553" description="Fibronectin type-III domain-containing protein" evidence="1">
    <location>
        <begin position="25"/>
        <end position="434"/>
    </location>
</feature>
<evidence type="ECO:0000313" key="3">
    <source>
        <dbReference type="Proteomes" id="UP001341820"/>
    </source>
</evidence>
<evidence type="ECO:0000256" key="1">
    <source>
        <dbReference type="SAM" id="SignalP"/>
    </source>
</evidence>
<reference evidence="2 3" key="1">
    <citation type="submission" date="2023-03" db="EMBL/GenBank/DDBJ databases">
        <title>Bacillus Genome Sequencing.</title>
        <authorList>
            <person name="Dunlap C."/>
        </authorList>
    </citation>
    <scope>NUCLEOTIDE SEQUENCE [LARGE SCALE GENOMIC DNA]</scope>
    <source>
        <strain evidence="2 3">B-4107</strain>
    </source>
</reference>
<sequence length="434" mass="49045">MKKIFFTTISFSVFALLHSNYAVASVEDVVIKKENGSVVLELPDNENVIKIYSQNELLVTSQVNHFELELEEEVENYKIDFLNEGNEIIDQYYLKIKNDEYLFDTDNNLFLDTETGSEDPQEHDLREALASNSLEAIINDNTVKLFWSDLPTDYPYEIFRDGELIGTTDNEYFIDDALEKGTYYNYQVAAALTMEEEYSTPLELELMNKGLTSDEIEEALKIEGSLNTLIEIPNDEFQTFATLPNPTAKGNFLIRYNTFIPAKSVKNPNPISNHNWFKGDNRGFSATSSKYRTRADVSTKMTDGNSITLSKSVGETVGCKDENCNNVTGRQTASSSGITMNRGTNTTSTKTWNVRHDIGIPFSKVYPNINYFYEATLKKAPSFSVNGAHDKAPNHEMYIRSLNGSTYTKLYTKTGGSFSNLIPGMPQQSFKFSY</sequence>
<dbReference type="RefSeq" id="WP_328238973.1">
    <property type="nucleotide sequence ID" value="NZ_JAROAS010000065.1"/>
</dbReference>
<dbReference type="Gene3D" id="2.60.40.10">
    <property type="entry name" value="Immunoglobulins"/>
    <property type="match status" value="1"/>
</dbReference>
<comment type="caution">
    <text evidence="2">The sequence shown here is derived from an EMBL/GenBank/DDBJ whole genome shotgun (WGS) entry which is preliminary data.</text>
</comment>
<gene>
    <name evidence="2" type="ORF">P5F74_19760</name>
</gene>
<evidence type="ECO:0008006" key="4">
    <source>
        <dbReference type="Google" id="ProtNLM"/>
    </source>
</evidence>
<evidence type="ECO:0000313" key="2">
    <source>
        <dbReference type="EMBL" id="MED4130350.1"/>
    </source>
</evidence>
<feature type="signal peptide" evidence="1">
    <location>
        <begin position="1"/>
        <end position="24"/>
    </location>
</feature>
<name>A0ABU6NSW8_9BACI</name>
<proteinExistence type="predicted"/>
<keyword evidence="1" id="KW-0732">Signal</keyword>
<dbReference type="InterPro" id="IPR013783">
    <property type="entry name" value="Ig-like_fold"/>
</dbReference>
<dbReference type="EMBL" id="JAROAS010000065">
    <property type="protein sequence ID" value="MED4130350.1"/>
    <property type="molecule type" value="Genomic_DNA"/>
</dbReference>
<dbReference type="Proteomes" id="UP001341820">
    <property type="component" value="Unassembled WGS sequence"/>
</dbReference>
<keyword evidence="3" id="KW-1185">Reference proteome</keyword>
<protein>
    <recommendedName>
        <fullName evidence="4">Fibronectin type-III domain-containing protein</fullName>
    </recommendedName>
</protein>